<comment type="caution">
    <text evidence="2">The sequence shown here is derived from an EMBL/GenBank/DDBJ whole genome shotgun (WGS) entry which is preliminary data.</text>
</comment>
<dbReference type="EMBL" id="JAAITQ010000052">
    <property type="protein sequence ID" value="NSE17851.1"/>
    <property type="molecule type" value="Genomic_DNA"/>
</dbReference>
<reference evidence="2 3" key="1">
    <citation type="journal article" date="2020" name="Cell Host Microbe">
        <title>Functional and Genomic Variation between Human-Derived Isolates of Lachnospiraceae Reveals Inter- and Intra-Species Diversity.</title>
        <authorList>
            <person name="Sorbara M.T."/>
            <person name="Littmann E.R."/>
            <person name="Fontana E."/>
            <person name="Moody T.U."/>
            <person name="Kohout C.E."/>
            <person name="Gjonbalaj M."/>
            <person name="Eaton V."/>
            <person name="Seok R."/>
            <person name="Leiner I.M."/>
            <person name="Pamer E.G."/>
        </authorList>
    </citation>
    <scope>NUCLEOTIDE SEQUENCE [LARGE SCALE GENOMIC DNA]</scope>
    <source>
        <strain evidence="2 3">MSK.14.54</strain>
    </source>
</reference>
<accession>A0ABX2GHI9</accession>
<proteinExistence type="predicted"/>
<gene>
    <name evidence="2" type="ORF">G5B05_16005</name>
</gene>
<keyword evidence="1" id="KW-0175">Coiled coil</keyword>
<evidence type="ECO:0000313" key="3">
    <source>
        <dbReference type="Proteomes" id="UP000768180"/>
    </source>
</evidence>
<evidence type="ECO:0000313" key="2">
    <source>
        <dbReference type="EMBL" id="NSE17851.1"/>
    </source>
</evidence>
<dbReference type="RefSeq" id="WP_173830410.1">
    <property type="nucleotide sequence ID" value="NZ_JAAITQ010000052.1"/>
</dbReference>
<keyword evidence="3" id="KW-1185">Reference proteome</keyword>
<name>A0ABX2GHI9_9FIRM</name>
<feature type="coiled-coil region" evidence="1">
    <location>
        <begin position="1"/>
        <end position="28"/>
    </location>
</feature>
<dbReference type="Proteomes" id="UP000768180">
    <property type="component" value="Unassembled WGS sequence"/>
</dbReference>
<organism evidence="2 3">
    <name type="scientific">Fusicatenibacter saccharivorans</name>
    <dbReference type="NCBI Taxonomy" id="1150298"/>
    <lineage>
        <taxon>Bacteria</taxon>
        <taxon>Bacillati</taxon>
        <taxon>Bacillota</taxon>
        <taxon>Clostridia</taxon>
        <taxon>Lachnospirales</taxon>
        <taxon>Lachnospiraceae</taxon>
        <taxon>Fusicatenibacter</taxon>
    </lineage>
</organism>
<sequence length="116" mass="13934">MVDQTQRLSRYRELIQELNETKKMEIARRTVELFFSFDIVNSSLYKTINYTGWYNVIISLFKEIQASVMKLMPGAEMWRVLGDEIVFIIPIKENKDFFVYTDKIFEILNIFVLNYK</sequence>
<protein>
    <submittedName>
        <fullName evidence="2">Uncharacterized protein</fullName>
    </submittedName>
</protein>
<evidence type="ECO:0000256" key="1">
    <source>
        <dbReference type="SAM" id="Coils"/>
    </source>
</evidence>